<dbReference type="SUPFAM" id="SSF56601">
    <property type="entry name" value="beta-lactamase/transpeptidase-like"/>
    <property type="match status" value="1"/>
</dbReference>
<dbReference type="GO" id="GO:0016787">
    <property type="term" value="F:hydrolase activity"/>
    <property type="evidence" value="ECO:0007669"/>
    <property type="project" value="UniProtKB-KW"/>
</dbReference>
<dbReference type="Pfam" id="PF00144">
    <property type="entry name" value="Beta-lactamase"/>
    <property type="match status" value="1"/>
</dbReference>
<dbReference type="Proteomes" id="UP000198935">
    <property type="component" value="Unassembled WGS sequence"/>
</dbReference>
<dbReference type="Gene3D" id="3.40.710.10">
    <property type="entry name" value="DD-peptidase/beta-lactamase superfamily"/>
    <property type="match status" value="1"/>
</dbReference>
<keyword evidence="1" id="KW-0378">Hydrolase</keyword>
<evidence type="ECO:0000313" key="3">
    <source>
        <dbReference type="EMBL" id="SDY32074.1"/>
    </source>
</evidence>
<accession>A0A1H3IYT9</accession>
<dbReference type="PANTHER" id="PTHR43283">
    <property type="entry name" value="BETA-LACTAMASE-RELATED"/>
    <property type="match status" value="1"/>
</dbReference>
<protein>
    <submittedName>
        <fullName evidence="3">CubicO group peptidase, beta-lactamase class C family</fullName>
    </submittedName>
</protein>
<dbReference type="InterPro" id="IPR001466">
    <property type="entry name" value="Beta-lactam-related"/>
</dbReference>
<reference evidence="4" key="1">
    <citation type="submission" date="2016-10" db="EMBL/GenBank/DDBJ databases">
        <authorList>
            <person name="Varghese N."/>
            <person name="Submissions S."/>
        </authorList>
    </citation>
    <scope>NUCLEOTIDE SEQUENCE [LARGE SCALE GENOMIC DNA]</scope>
    <source>
        <strain evidence="4">SP</strain>
    </source>
</reference>
<gene>
    <name evidence="3" type="ORF">SAMN05421736_101949</name>
</gene>
<dbReference type="EMBL" id="FNPI01000001">
    <property type="protein sequence ID" value="SDY32074.1"/>
    <property type="molecule type" value="Genomic_DNA"/>
</dbReference>
<organism evidence="3 4">
    <name type="scientific">Evansella caseinilytica</name>
    <dbReference type="NCBI Taxonomy" id="1503961"/>
    <lineage>
        <taxon>Bacteria</taxon>
        <taxon>Bacillati</taxon>
        <taxon>Bacillota</taxon>
        <taxon>Bacilli</taxon>
        <taxon>Bacillales</taxon>
        <taxon>Bacillaceae</taxon>
        <taxon>Evansella</taxon>
    </lineage>
</organism>
<dbReference type="OrthoDB" id="9770183at2"/>
<dbReference type="AlphaFoldDB" id="A0A1H3IYT9"/>
<dbReference type="InterPro" id="IPR050789">
    <property type="entry name" value="Diverse_Enzym_Activities"/>
</dbReference>
<dbReference type="InterPro" id="IPR012338">
    <property type="entry name" value="Beta-lactam/transpept-like"/>
</dbReference>
<proteinExistence type="predicted"/>
<dbReference type="PANTHER" id="PTHR43283:SF11">
    <property type="entry name" value="BETA-LACTAMASE-RELATED DOMAIN-CONTAINING PROTEIN"/>
    <property type="match status" value="1"/>
</dbReference>
<feature type="domain" description="Beta-lactamase-related" evidence="2">
    <location>
        <begin position="7"/>
        <end position="332"/>
    </location>
</feature>
<name>A0A1H3IYT9_9BACI</name>
<evidence type="ECO:0000313" key="4">
    <source>
        <dbReference type="Proteomes" id="UP000198935"/>
    </source>
</evidence>
<evidence type="ECO:0000259" key="2">
    <source>
        <dbReference type="Pfam" id="PF00144"/>
    </source>
</evidence>
<dbReference type="STRING" id="1503961.SAMN05421736_101949"/>
<sequence length="349" mass="39211">MRNIVQHFLQKEVDRGAIPGAVIHVARHGKTLLDETVGFKTVYPERREMASDTIFDLASLTKVVATLPAVLKLLDCGEVRLDDRVSFFLPAFSSNGKEQVRIRHLLTHTSGLPAHRHYYAERLTEEQIVARICEEIPEAPPGKQVVYSDLGFIILYRLIEQITGEKFADFVRQEIFEPLGMTETGFCPAFAKNRYAATEYSETLKQYKLGIVHDENAEAMGGISGHAGLFSTGNDLQRFAAMMENNGHYQKKQMLSAVSVELSRNNFTPGAAEYRGLGWALKNPEFSSCGDLFSESSYGHTGFTGTSIWFDPSVSLRVILLTNRVHLGRHDDILRLRPRLHNLIRSRLG</sequence>
<keyword evidence="4" id="KW-1185">Reference proteome</keyword>
<evidence type="ECO:0000256" key="1">
    <source>
        <dbReference type="ARBA" id="ARBA00022801"/>
    </source>
</evidence>